<gene>
    <name evidence="2" type="ORF">F7725_003107</name>
</gene>
<evidence type="ECO:0000313" key="3">
    <source>
        <dbReference type="Proteomes" id="UP000518266"/>
    </source>
</evidence>
<evidence type="ECO:0000256" key="1">
    <source>
        <dbReference type="SAM" id="MobiDB-lite"/>
    </source>
</evidence>
<dbReference type="AlphaFoldDB" id="A0A7J5YB78"/>
<keyword evidence="3" id="KW-1185">Reference proteome</keyword>
<feature type="region of interest" description="Disordered" evidence="1">
    <location>
        <begin position="80"/>
        <end position="120"/>
    </location>
</feature>
<reference evidence="2 3" key="1">
    <citation type="submission" date="2020-03" db="EMBL/GenBank/DDBJ databases">
        <title>Dissostichus mawsoni Genome sequencing and assembly.</title>
        <authorList>
            <person name="Park H."/>
        </authorList>
    </citation>
    <scope>NUCLEOTIDE SEQUENCE [LARGE SCALE GENOMIC DNA]</scope>
    <source>
        <strain evidence="2">DM0001</strain>
        <tissue evidence="2">Muscle</tissue>
    </source>
</reference>
<feature type="compositionally biased region" description="Basic and acidic residues" evidence="1">
    <location>
        <begin position="101"/>
        <end position="120"/>
    </location>
</feature>
<proteinExistence type="predicted"/>
<protein>
    <submittedName>
        <fullName evidence="2">Uncharacterized protein</fullName>
    </submittedName>
</protein>
<dbReference type="Proteomes" id="UP000518266">
    <property type="component" value="Unassembled WGS sequence"/>
</dbReference>
<organism evidence="2 3">
    <name type="scientific">Dissostichus mawsoni</name>
    <name type="common">Antarctic cod</name>
    <dbReference type="NCBI Taxonomy" id="36200"/>
    <lineage>
        <taxon>Eukaryota</taxon>
        <taxon>Metazoa</taxon>
        <taxon>Chordata</taxon>
        <taxon>Craniata</taxon>
        <taxon>Vertebrata</taxon>
        <taxon>Euteleostomi</taxon>
        <taxon>Actinopterygii</taxon>
        <taxon>Neopterygii</taxon>
        <taxon>Teleostei</taxon>
        <taxon>Neoteleostei</taxon>
        <taxon>Acanthomorphata</taxon>
        <taxon>Eupercaria</taxon>
        <taxon>Perciformes</taxon>
        <taxon>Notothenioidei</taxon>
        <taxon>Nototheniidae</taxon>
        <taxon>Dissostichus</taxon>
    </lineage>
</organism>
<dbReference type="EMBL" id="JAAKFY010000014">
    <property type="protein sequence ID" value="KAF3846029.1"/>
    <property type="molecule type" value="Genomic_DNA"/>
</dbReference>
<name>A0A7J5YB78_DISMA</name>
<accession>A0A7J5YB78</accession>
<sequence length="239" mass="26015">MYVLLENLAHLVCVSFTLDLYSEKQRCCLSVSLLTVMKYDTDVKGFVLHLNRKWGGCVCLPLPIKGRRGSTRAFVKLTRDRQTPAQGPPLYHSHLSTPTKRGADQAAQRRGDLERRKEEVNRDDLDIREGLRRGGGVDLARRGGVVGLPGRAAADGVPHCEGRRLASRGGGEGRMGGWGTGIGGALLPKCQQASGGREMEREAEVRGFGGRRADGRLAGRSPQTLRLELKRGLGAGFRC</sequence>
<evidence type="ECO:0000313" key="2">
    <source>
        <dbReference type="EMBL" id="KAF3846029.1"/>
    </source>
</evidence>
<comment type="caution">
    <text evidence="2">The sequence shown here is derived from an EMBL/GenBank/DDBJ whole genome shotgun (WGS) entry which is preliminary data.</text>
</comment>